<keyword evidence="1" id="KW-0472">Membrane</keyword>
<dbReference type="Proteomes" id="UP001501772">
    <property type="component" value="Unassembled WGS sequence"/>
</dbReference>
<organism evidence="2 3">
    <name type="scientific">Pedobacter jeongneungensis</name>
    <dbReference type="NCBI Taxonomy" id="947309"/>
    <lineage>
        <taxon>Bacteria</taxon>
        <taxon>Pseudomonadati</taxon>
        <taxon>Bacteroidota</taxon>
        <taxon>Sphingobacteriia</taxon>
        <taxon>Sphingobacteriales</taxon>
        <taxon>Sphingobacteriaceae</taxon>
        <taxon>Pedobacter</taxon>
    </lineage>
</organism>
<feature type="transmembrane region" description="Helical" evidence="1">
    <location>
        <begin position="71"/>
        <end position="90"/>
    </location>
</feature>
<evidence type="ECO:0000313" key="2">
    <source>
        <dbReference type="EMBL" id="GAA4197403.1"/>
    </source>
</evidence>
<keyword evidence="1" id="KW-0812">Transmembrane</keyword>
<dbReference type="RefSeq" id="WP_344849074.1">
    <property type="nucleotide sequence ID" value="NZ_BAABBY010000001.1"/>
</dbReference>
<dbReference type="EMBL" id="BAABBY010000001">
    <property type="protein sequence ID" value="GAA4197403.1"/>
    <property type="molecule type" value="Genomic_DNA"/>
</dbReference>
<feature type="transmembrane region" description="Helical" evidence="1">
    <location>
        <begin position="96"/>
        <end position="117"/>
    </location>
</feature>
<evidence type="ECO:0000256" key="1">
    <source>
        <dbReference type="SAM" id="Phobius"/>
    </source>
</evidence>
<proteinExistence type="predicted"/>
<accession>A0ABP8B437</accession>
<sequence>MKSLKVIYFIALSICTIELFQFLFGANGIFYVVKDAMFMPVKDPSVFSISAHYNADNNYIKILKMLNRVNTIGYFLSLIGTCSSPLFYKLDRKTKYIIGISFFVASLIFSLVTGPIWRHFIQYNYF</sequence>
<name>A0ABP8B437_9SPHI</name>
<protein>
    <submittedName>
        <fullName evidence="2">Uncharacterized protein</fullName>
    </submittedName>
</protein>
<gene>
    <name evidence="2" type="ORF">GCM10022289_04580</name>
</gene>
<reference evidence="3" key="1">
    <citation type="journal article" date="2019" name="Int. J. Syst. Evol. Microbiol.">
        <title>The Global Catalogue of Microorganisms (GCM) 10K type strain sequencing project: providing services to taxonomists for standard genome sequencing and annotation.</title>
        <authorList>
            <consortium name="The Broad Institute Genomics Platform"/>
            <consortium name="The Broad Institute Genome Sequencing Center for Infectious Disease"/>
            <person name="Wu L."/>
            <person name="Ma J."/>
        </authorList>
    </citation>
    <scope>NUCLEOTIDE SEQUENCE [LARGE SCALE GENOMIC DNA]</scope>
    <source>
        <strain evidence="3">JCM 17626</strain>
    </source>
</reference>
<comment type="caution">
    <text evidence="2">The sequence shown here is derived from an EMBL/GenBank/DDBJ whole genome shotgun (WGS) entry which is preliminary data.</text>
</comment>
<keyword evidence="1" id="KW-1133">Transmembrane helix</keyword>
<feature type="transmembrane region" description="Helical" evidence="1">
    <location>
        <begin position="6"/>
        <end position="33"/>
    </location>
</feature>
<keyword evidence="3" id="KW-1185">Reference proteome</keyword>
<evidence type="ECO:0000313" key="3">
    <source>
        <dbReference type="Proteomes" id="UP001501772"/>
    </source>
</evidence>